<evidence type="ECO:0000313" key="3">
    <source>
        <dbReference type="Proteomes" id="UP000187429"/>
    </source>
</evidence>
<proteinExistence type="predicted"/>
<dbReference type="AlphaFoldDB" id="A0A1R1XDD8"/>
<feature type="compositionally biased region" description="Basic and acidic residues" evidence="1">
    <location>
        <begin position="101"/>
        <end position="127"/>
    </location>
</feature>
<keyword evidence="3" id="KW-1185">Reference proteome</keyword>
<sequence>MDVKVLLLWKGAQPICTYCKKEEHWKYQCEDLKDKIEKQKKRNRISIPKNSKKKFIHEKNPENIENNDKYTAIVSVKETKKIGKIIRHIDAGGEESTPKNSIEKENMAEKRVNEEEDISREVEMELN</sequence>
<comment type="caution">
    <text evidence="2">The sequence shown here is derived from an EMBL/GenBank/DDBJ whole genome shotgun (WGS) entry which is preliminary data.</text>
</comment>
<evidence type="ECO:0000256" key="1">
    <source>
        <dbReference type="SAM" id="MobiDB-lite"/>
    </source>
</evidence>
<reference evidence="3" key="1">
    <citation type="submission" date="2017-01" db="EMBL/GenBank/DDBJ databases">
        <authorList>
            <person name="Wang Y."/>
            <person name="White M."/>
            <person name="Kvist S."/>
            <person name="Moncalvo J.-M."/>
        </authorList>
    </citation>
    <scope>NUCLEOTIDE SEQUENCE [LARGE SCALE GENOMIC DNA]</scope>
    <source>
        <strain evidence="3">ID-206-W2</strain>
    </source>
</reference>
<evidence type="ECO:0000313" key="2">
    <source>
        <dbReference type="EMBL" id="OMJ12613.1"/>
    </source>
</evidence>
<dbReference type="EMBL" id="LSSM01005478">
    <property type="protein sequence ID" value="OMJ12613.1"/>
    <property type="molecule type" value="Genomic_DNA"/>
</dbReference>
<evidence type="ECO:0008006" key="4">
    <source>
        <dbReference type="Google" id="ProtNLM"/>
    </source>
</evidence>
<name>A0A1R1XDD8_9FUNG</name>
<gene>
    <name evidence="2" type="ORF">AYI69_g9343</name>
</gene>
<dbReference type="Proteomes" id="UP000187429">
    <property type="component" value="Unassembled WGS sequence"/>
</dbReference>
<organism evidence="2 3">
    <name type="scientific">Smittium culicis</name>
    <dbReference type="NCBI Taxonomy" id="133412"/>
    <lineage>
        <taxon>Eukaryota</taxon>
        <taxon>Fungi</taxon>
        <taxon>Fungi incertae sedis</taxon>
        <taxon>Zoopagomycota</taxon>
        <taxon>Kickxellomycotina</taxon>
        <taxon>Harpellomycetes</taxon>
        <taxon>Harpellales</taxon>
        <taxon>Legeriomycetaceae</taxon>
        <taxon>Smittium</taxon>
    </lineage>
</organism>
<accession>A0A1R1XDD8</accession>
<dbReference type="OrthoDB" id="10497794at2759"/>
<feature type="region of interest" description="Disordered" evidence="1">
    <location>
        <begin position="89"/>
        <end position="127"/>
    </location>
</feature>
<protein>
    <recommendedName>
        <fullName evidence="4">CCHC-type domain-containing protein</fullName>
    </recommendedName>
</protein>